<evidence type="ECO:0000313" key="2">
    <source>
        <dbReference type="Proteomes" id="UP000275777"/>
    </source>
</evidence>
<proteinExistence type="predicted"/>
<evidence type="ECO:0000313" key="1">
    <source>
        <dbReference type="EMBL" id="VEB44465.1"/>
    </source>
</evidence>
<dbReference type="Proteomes" id="UP000275777">
    <property type="component" value="Chromosome"/>
</dbReference>
<organism evidence="1 2">
    <name type="scientific">Chromobacterium violaceum</name>
    <dbReference type="NCBI Taxonomy" id="536"/>
    <lineage>
        <taxon>Bacteria</taxon>
        <taxon>Pseudomonadati</taxon>
        <taxon>Pseudomonadota</taxon>
        <taxon>Betaproteobacteria</taxon>
        <taxon>Neisseriales</taxon>
        <taxon>Chromobacteriaceae</taxon>
        <taxon>Chromobacterium</taxon>
    </lineage>
</organism>
<reference evidence="1 2" key="1">
    <citation type="submission" date="2018-12" db="EMBL/GenBank/DDBJ databases">
        <authorList>
            <consortium name="Pathogen Informatics"/>
        </authorList>
    </citation>
    <scope>NUCLEOTIDE SEQUENCE [LARGE SCALE GENOMIC DNA]</scope>
    <source>
        <strain evidence="1 2">NCTC9695</strain>
    </source>
</reference>
<name>A0A447THR9_CHRVL</name>
<gene>
    <name evidence="1" type="ORF">NCTC9695_04955</name>
</gene>
<protein>
    <submittedName>
        <fullName evidence="1">Uncharacterized protein</fullName>
    </submittedName>
</protein>
<accession>A0A447THR9</accession>
<dbReference type="AlphaFoldDB" id="A0A447THR9"/>
<dbReference type="EMBL" id="LR134182">
    <property type="protein sequence ID" value="VEB44465.1"/>
    <property type="molecule type" value="Genomic_DNA"/>
</dbReference>
<sequence>MVYYTILVNDVYAFFASASGTKNPRLRFPTTQAELDKVLAWPSSTITGCRTPTRWRWN</sequence>